<dbReference type="InterPro" id="IPR011009">
    <property type="entry name" value="Kinase-like_dom_sf"/>
</dbReference>
<feature type="compositionally biased region" description="Polar residues" evidence="5">
    <location>
        <begin position="547"/>
        <end position="564"/>
    </location>
</feature>
<gene>
    <name evidence="8" type="ORF">KUTeg_023691</name>
</gene>
<dbReference type="EMBL" id="JARBDR010000921">
    <property type="protein sequence ID" value="KAJ8299631.1"/>
    <property type="molecule type" value="Genomic_DNA"/>
</dbReference>
<feature type="domain" description="Protein kinase" evidence="7">
    <location>
        <begin position="1095"/>
        <end position="1512"/>
    </location>
</feature>
<dbReference type="InterPro" id="IPR011989">
    <property type="entry name" value="ARM-like"/>
</dbReference>
<comment type="similarity">
    <text evidence="3">Belongs to the protein kinase superfamily.</text>
</comment>
<keyword evidence="6" id="KW-0812">Transmembrane</keyword>
<feature type="compositionally biased region" description="Low complexity" evidence="5">
    <location>
        <begin position="1570"/>
        <end position="1587"/>
    </location>
</feature>
<evidence type="ECO:0000256" key="6">
    <source>
        <dbReference type="SAM" id="Phobius"/>
    </source>
</evidence>
<dbReference type="PANTHER" id="PTHR12984:SF6">
    <property type="entry name" value="SCY1-LIKE PROTEIN 2"/>
    <property type="match status" value="1"/>
</dbReference>
<evidence type="ECO:0000313" key="9">
    <source>
        <dbReference type="Proteomes" id="UP001217089"/>
    </source>
</evidence>
<protein>
    <recommendedName>
        <fullName evidence="7">Protein kinase domain-containing protein</fullName>
    </recommendedName>
</protein>
<dbReference type="Gene3D" id="1.25.10.10">
    <property type="entry name" value="Leucine-rich Repeat Variant"/>
    <property type="match status" value="2"/>
</dbReference>
<dbReference type="CDD" id="cd14011">
    <property type="entry name" value="PK_SCY1_like"/>
    <property type="match status" value="2"/>
</dbReference>
<comment type="caution">
    <text evidence="8">The sequence shown here is derived from an EMBL/GenBank/DDBJ whole genome shotgun (WGS) entry which is preliminary data.</text>
</comment>
<feature type="compositionally biased region" description="Low complexity" evidence="5">
    <location>
        <begin position="565"/>
        <end position="585"/>
    </location>
</feature>
<dbReference type="InterPro" id="IPR016024">
    <property type="entry name" value="ARM-type_fold"/>
</dbReference>
<feature type="region of interest" description="Disordered" evidence="5">
    <location>
        <begin position="1807"/>
        <end position="1832"/>
    </location>
</feature>
<organism evidence="8 9">
    <name type="scientific">Tegillarca granosa</name>
    <name type="common">Malaysian cockle</name>
    <name type="synonym">Anadara granosa</name>
    <dbReference type="NCBI Taxonomy" id="220873"/>
    <lineage>
        <taxon>Eukaryota</taxon>
        <taxon>Metazoa</taxon>
        <taxon>Spiralia</taxon>
        <taxon>Lophotrochozoa</taxon>
        <taxon>Mollusca</taxon>
        <taxon>Bivalvia</taxon>
        <taxon>Autobranchia</taxon>
        <taxon>Pteriomorphia</taxon>
        <taxon>Arcoida</taxon>
        <taxon>Arcoidea</taxon>
        <taxon>Arcidae</taxon>
        <taxon>Tegillarca</taxon>
    </lineage>
</organism>
<feature type="region of interest" description="Disordered" evidence="5">
    <location>
        <begin position="1554"/>
        <end position="1590"/>
    </location>
</feature>
<feature type="transmembrane region" description="Helical" evidence="6">
    <location>
        <begin position="1392"/>
        <end position="1415"/>
    </location>
</feature>
<accession>A0ABQ9E2E2</accession>
<dbReference type="InterPro" id="IPR000719">
    <property type="entry name" value="Prot_kinase_dom"/>
</dbReference>
<dbReference type="PANTHER" id="PTHR12984">
    <property type="entry name" value="SCY1-RELATED S/T PROTEIN KINASE-LIKE"/>
    <property type="match status" value="1"/>
</dbReference>
<dbReference type="Proteomes" id="UP001217089">
    <property type="component" value="Unassembled WGS sequence"/>
</dbReference>
<dbReference type="PROSITE" id="PS50011">
    <property type="entry name" value="PROTEIN_KINASE_DOM"/>
    <property type="match status" value="2"/>
</dbReference>
<evidence type="ECO:0000256" key="3">
    <source>
        <dbReference type="ARBA" id="ARBA00038349"/>
    </source>
</evidence>
<feature type="coiled-coil region" evidence="4">
    <location>
        <begin position="866"/>
        <end position="900"/>
    </location>
</feature>
<dbReference type="InterPro" id="IPR051177">
    <property type="entry name" value="CIK-Related_Protein"/>
</dbReference>
<keyword evidence="6" id="KW-0472">Membrane</keyword>
<evidence type="ECO:0000256" key="2">
    <source>
        <dbReference type="ARBA" id="ARBA00023054"/>
    </source>
</evidence>
<feature type="region of interest" description="Disordered" evidence="5">
    <location>
        <begin position="990"/>
        <end position="1067"/>
    </location>
</feature>
<reference evidence="8 9" key="1">
    <citation type="submission" date="2022-12" db="EMBL/GenBank/DDBJ databases">
        <title>Chromosome-level genome of Tegillarca granosa.</title>
        <authorList>
            <person name="Kim J."/>
        </authorList>
    </citation>
    <scope>NUCLEOTIDE SEQUENCE [LARGE SCALE GENOMIC DNA]</scope>
    <source>
        <strain evidence="8">Teg-2019</strain>
        <tissue evidence="8">Adductor muscle</tissue>
    </source>
</reference>
<feature type="region of interest" description="Disordered" evidence="5">
    <location>
        <begin position="523"/>
        <end position="588"/>
    </location>
</feature>
<evidence type="ECO:0000313" key="8">
    <source>
        <dbReference type="EMBL" id="KAJ8299631.1"/>
    </source>
</evidence>
<feature type="compositionally biased region" description="Low complexity" evidence="5">
    <location>
        <begin position="1807"/>
        <end position="1825"/>
    </location>
</feature>
<dbReference type="InterPro" id="IPR008555">
    <property type="entry name" value="SIKE"/>
</dbReference>
<proteinExistence type="inferred from homology"/>
<feature type="compositionally biased region" description="Low complexity" evidence="5">
    <location>
        <begin position="1022"/>
        <end position="1067"/>
    </location>
</feature>
<dbReference type="SUPFAM" id="SSF48371">
    <property type="entry name" value="ARM repeat"/>
    <property type="match status" value="2"/>
</dbReference>
<dbReference type="Gene3D" id="1.10.510.10">
    <property type="entry name" value="Transferase(Phosphotransferase) domain 1"/>
    <property type="match status" value="1"/>
</dbReference>
<dbReference type="Pfam" id="PF05769">
    <property type="entry name" value="SIKE"/>
    <property type="match status" value="1"/>
</dbReference>
<keyword evidence="6" id="KW-1133">Transmembrane helix</keyword>
<feature type="region of interest" description="Disordered" evidence="5">
    <location>
        <begin position="602"/>
        <end position="639"/>
    </location>
</feature>
<evidence type="ECO:0000259" key="7">
    <source>
        <dbReference type="PROSITE" id="PS50011"/>
    </source>
</evidence>
<keyword evidence="2 4" id="KW-0175">Coiled coil</keyword>
<evidence type="ECO:0000256" key="1">
    <source>
        <dbReference type="ARBA" id="ARBA00005537"/>
    </source>
</evidence>
<sequence>MEMFNKIKSAVSGALPGNPLSKDFDVHNHEAAVFVFEKKQLERYSRRDKELILESMKKGVSQLTRLRHPKVLSVLSPLEESREMLAYATEPVFASLANVLGSLDNMPSPIPKYIQDYKLYEITEGLGFLHNDVKLMHSNICPESIIINKNGSWKLAGFDFCIPNANTHDQSPLFPFREWDPEIPPVAQPNLNYLAPEYALTMSCSQAKPTVRPDPNQLCKRDNLQKSQFFKGLPKIISKLPKRVNLQRILPPMLKESVNPDMIPFLLPSILLIAEQSTDQEYTTVILPALKPMFVIKEPIQVLLIFMQNMNLLLKKTPQADIRNHVLPMIHQALESDSPQLQEICMNIIPTFAELVEFSSLRNSIVPRIKKLCLSTSTLTIRVNCLLCLGKLLEFMDKWSVIDDVLPLLPQIPSREPAVLMSILGIYQVTMTHPKLGLTKDMIANKVLPFIIPLSIDNNLNLPQTEHHSKLEQTIEITKMTASDDKQLIGAVDEGPKTMMDKFLSGFGISNMIGSGAKAGSQNLNPVPAATGGGDTSLSLEEKQRLAKQQEQQRVFKSQKPLNVSSSTMTSQSTSATSASSASKAPVKDLTSSLMNSNIMGLQTSSNRSLNNMSSASMGRGGNSFGMSSSASTGPSSYNVGGQTSSMGMSGGFSGGSSSMGQSSMGYSSGGMMGQNSMMSGGGQSSPMQYNQTSKQKVDLSAFDSLMSGSSSSQNKMSLNQMSQQNVQNRPTGTGSMGFMGNPGNMGMMGNMGMGQNTMMNMSGGMRPNQMMGSSGIGQYNQGHVQNPMGMQSGAPQMSISVEKLLNDAQVLVARFRKHDTTADILISTTQSLHKRLDAMKQYQDDITELNEIARHRPRSTLVLGIAQENRQIRELQQENRELQLSLEEHQSALELIMQKYREQIMKLIQSNKYEKALAVKQDQSKDLEVLIDKISEMAAVMQKAIAVDDKAAAKDHEQITKLTVENQGLRELLEVCSTAKQRILDTMNVEQDEKGCQTDVVEEPQPPPEQPEQSKPEKKSTTGGSKQSGSTQSKSDSRSSTPSKSDSSTKLSSTSPTKSDSSTKQSVTMQILQHNLVITKQSHFHSYLINMNQLIQVSQLSKKNMNQLIQVSQLSNIYDSEAAVFVFEKKQLERYSRRDKELILESMKKGVSQLTRLRHPKVLSVLSPLEESREMLAYATEPVFASLANVLGSLDNMPSPIPKYIQDYKLYEITEGLGFLHNDVKLMHSNICPESIIINKNGSWKLAGFDFFIPNANTHDQSRDNLQKSQFFKGLPKIISKLPKRVNLQRILPPMLKESVNPDMIPFLLPSILLIAEQSTDQEYTTVILPALKPMFVIKEPIQVLLIFMQNMNLLLKKTPQADIRNHVLPMIHQALESDSPQLQPLLLRGVLVKIIAIHICSIIIFTIIIFHVFSLQEICMNIIPTFAELVEFSSLRNSIVPRIKKLCLSTSTLTIRVNCLLCLGKLLEFMDKWSVIDDVLPLLPQIPSREPAVLMSILGIYQVTMTHPKLGLTKDMIANKVLPFIIPLSIDNNLNLPQTSLTLEEKQRLAKQQEQQRVFKSQKPLNVSSSSMTSQSTSATSASSAPVKDLTSSLMNSNMMGLQTSSNRSLNNVSSASMGRGGNSFGMSSSASTGPSSYNVGGQTSSMGVSGGFSGGSSSMGQSSMGYSSGGMMGQNSMMSGGGQSSPMQYNQTSKQKVDLSAFDSLMPGSSSSQNKMSLNQMSQQNIQNRPTGTGSIGFMGNPGNMGMMGNMGMGQNTMMNMSGGMRPNQMMGSSGIGQYNQGHMQNPMGMQSGAPQFGGMNFQQQQAQRMNQQTSNQNSSNNDIADIFG</sequence>
<name>A0ABQ9E2E2_TEGGR</name>
<evidence type="ECO:0000256" key="5">
    <source>
        <dbReference type="SAM" id="MobiDB-lite"/>
    </source>
</evidence>
<feature type="domain" description="Protein kinase" evidence="7">
    <location>
        <begin position="4"/>
        <end position="436"/>
    </location>
</feature>
<keyword evidence="9" id="KW-1185">Reference proteome</keyword>
<evidence type="ECO:0000256" key="4">
    <source>
        <dbReference type="SAM" id="Coils"/>
    </source>
</evidence>
<dbReference type="SUPFAM" id="SSF56112">
    <property type="entry name" value="Protein kinase-like (PK-like)"/>
    <property type="match status" value="2"/>
</dbReference>
<feature type="compositionally biased region" description="Low complexity" evidence="5">
    <location>
        <begin position="625"/>
        <end position="639"/>
    </location>
</feature>
<feature type="compositionally biased region" description="Polar residues" evidence="5">
    <location>
        <begin position="602"/>
        <end position="617"/>
    </location>
</feature>
<feature type="compositionally biased region" description="Polar residues" evidence="5">
    <location>
        <begin position="1554"/>
        <end position="1569"/>
    </location>
</feature>
<comment type="similarity">
    <text evidence="1">Belongs to the SIKE family.</text>
</comment>